<name>A0A1T4Q0A3_VIBCI</name>
<dbReference type="GO" id="GO:0003723">
    <property type="term" value="F:RNA binding"/>
    <property type="evidence" value="ECO:0007669"/>
    <property type="project" value="InterPro"/>
</dbReference>
<evidence type="ECO:0000313" key="3">
    <source>
        <dbReference type="EMBL" id="SJZ97250.1"/>
    </source>
</evidence>
<dbReference type="GO" id="GO:0009982">
    <property type="term" value="F:pseudouridine synthase activity"/>
    <property type="evidence" value="ECO:0007669"/>
    <property type="project" value="InterPro"/>
</dbReference>
<dbReference type="AlphaFoldDB" id="A0A1T4Q0A3"/>
<reference evidence="4" key="1">
    <citation type="submission" date="2017-02" db="EMBL/GenBank/DDBJ databases">
        <authorList>
            <person name="Varghese N."/>
            <person name="Submissions S."/>
        </authorList>
    </citation>
    <scope>NUCLEOTIDE SEQUENCE [LARGE SCALE GENOMIC DNA]</scope>
    <source>
        <strain evidence="4">DSM 19608</strain>
    </source>
</reference>
<dbReference type="GO" id="GO:0000455">
    <property type="term" value="P:enzyme-directed rRNA pseudouridine synthesis"/>
    <property type="evidence" value="ECO:0007669"/>
    <property type="project" value="TreeGrafter"/>
</dbReference>
<dbReference type="SUPFAM" id="SSF55120">
    <property type="entry name" value="Pseudouridine synthase"/>
    <property type="match status" value="1"/>
</dbReference>
<keyword evidence="4" id="KW-1185">Reference proteome</keyword>
<dbReference type="Gene3D" id="3.30.2350.10">
    <property type="entry name" value="Pseudouridine synthase"/>
    <property type="match status" value="1"/>
</dbReference>
<dbReference type="GO" id="GO:0140098">
    <property type="term" value="F:catalytic activity, acting on RNA"/>
    <property type="evidence" value="ECO:0007669"/>
    <property type="project" value="UniProtKB-ARBA"/>
</dbReference>
<protein>
    <submittedName>
        <fullName evidence="3">tRNA pseudouridine32 synthase / 23S rRNA pseudouridine746 synthase</fullName>
    </submittedName>
</protein>
<dbReference type="CDD" id="cd02869">
    <property type="entry name" value="PseudoU_synth_RluA_like"/>
    <property type="match status" value="1"/>
</dbReference>
<dbReference type="STRING" id="1123491.SAMN02745782_01935"/>
<evidence type="ECO:0000259" key="2">
    <source>
        <dbReference type="Pfam" id="PF00849"/>
    </source>
</evidence>
<dbReference type="EMBL" id="FUXB01000009">
    <property type="protein sequence ID" value="SJZ97250.1"/>
    <property type="molecule type" value="Genomic_DNA"/>
</dbReference>
<feature type="domain" description="Pseudouridine synthase RsuA/RluA-like" evidence="2">
    <location>
        <begin position="404"/>
        <end position="551"/>
    </location>
</feature>
<accession>A0A1T4Q0A3</accession>
<dbReference type="InterPro" id="IPR020103">
    <property type="entry name" value="PsdUridine_synth_cat_dom_sf"/>
</dbReference>
<gene>
    <name evidence="3" type="ORF">SAMN02745782_01935</name>
</gene>
<proteinExistence type="predicted"/>
<keyword evidence="1" id="KW-0175">Coiled coil</keyword>
<evidence type="ECO:0000256" key="1">
    <source>
        <dbReference type="SAM" id="Coils"/>
    </source>
</evidence>
<dbReference type="PANTHER" id="PTHR21600">
    <property type="entry name" value="MITOCHONDRIAL RNA PSEUDOURIDINE SYNTHASE"/>
    <property type="match status" value="1"/>
</dbReference>
<organism evidence="3 4">
    <name type="scientific">Vibrio cincinnatiensis DSM 19608</name>
    <dbReference type="NCBI Taxonomy" id="1123491"/>
    <lineage>
        <taxon>Bacteria</taxon>
        <taxon>Pseudomonadati</taxon>
        <taxon>Pseudomonadota</taxon>
        <taxon>Gammaproteobacteria</taxon>
        <taxon>Vibrionales</taxon>
        <taxon>Vibrionaceae</taxon>
        <taxon>Vibrio</taxon>
    </lineage>
</organism>
<dbReference type="PROSITE" id="PS01129">
    <property type="entry name" value="PSI_RLU"/>
    <property type="match status" value="1"/>
</dbReference>
<dbReference type="Proteomes" id="UP000190834">
    <property type="component" value="Unassembled WGS sequence"/>
</dbReference>
<dbReference type="InterPro" id="IPR050188">
    <property type="entry name" value="RluA_PseudoU_synthase"/>
</dbReference>
<dbReference type="InterPro" id="IPR006224">
    <property type="entry name" value="PsdUridine_synth_RluA-like_CS"/>
</dbReference>
<dbReference type="Pfam" id="PF00849">
    <property type="entry name" value="PseudoU_synth_2"/>
    <property type="match status" value="1"/>
</dbReference>
<evidence type="ECO:0000313" key="4">
    <source>
        <dbReference type="Proteomes" id="UP000190834"/>
    </source>
</evidence>
<dbReference type="PANTHER" id="PTHR21600:SF89">
    <property type="entry name" value="RIBOSOMAL LARGE SUBUNIT PSEUDOURIDINE SYNTHASE A"/>
    <property type="match status" value="1"/>
</dbReference>
<sequence length="598" mass="67847">MTTIFSSGSRFTRFSEGEILTFLAKHSKIVRVCVQLTTIMPTYPDCFTPFQSDISSITLPLRFTYPFCYDPHPLSVIAALELQTHLTTQTQWTHPFGLDGQAPHSHGKMFGVLVVRHPQGQLGYLSAFSGQLAEQDHLPGFVPPVFDRFTEPTFFSDEASQISSINHQIIELTEATSRQALIHKLDESHQAAEYAIAQQQQRMAENRAQRKRQRKEAEALQEPEQQALLAQLAQQSVYEKWQLKQLKLDWQKRINELSSQLDQLNGTIEALKQQRKQRSAQLQQKLFAHYRFLNQSGEEKNLNDIFVDATNPIPPAGAGECAAPKLLQYAFQHHLTPIALAEFWWGCSPKSDIRQHKQFYPACHSKCQPILAHMLAGMPLDENPLLNNPAEGKEMDILYQDEAIVVVNKPAEFLSVPGVNIKDSVQTRLEQIFPDVEGPFVLHRLDMSTSGLLVFALTRRANKSLQKQFITRQVEKQYVALLTGELSQQQGEITLPLCADLEDRPRQKVCEKQGKAAHTRWEKVAIENGQTRVNLYPLTGRTHQLRVHCAHVDGLAMPIVGDDLYGAKASRLCLHAQKLSFTHPYHKQRMTFEAPAHF</sequence>
<feature type="coiled-coil region" evidence="1">
    <location>
        <begin position="247"/>
        <end position="281"/>
    </location>
</feature>
<dbReference type="InterPro" id="IPR006145">
    <property type="entry name" value="PsdUridine_synth_RsuA/RluA"/>
</dbReference>